<dbReference type="Proteomes" id="UP001165283">
    <property type="component" value="Unassembled WGS sequence"/>
</dbReference>
<dbReference type="Gene3D" id="3.40.50.1820">
    <property type="entry name" value="alpha/beta hydrolase"/>
    <property type="match status" value="1"/>
</dbReference>
<dbReference type="GO" id="GO:0016787">
    <property type="term" value="F:hydrolase activity"/>
    <property type="evidence" value="ECO:0007669"/>
    <property type="project" value="UniProtKB-KW"/>
</dbReference>
<dbReference type="InterPro" id="IPR029058">
    <property type="entry name" value="AB_hydrolase_fold"/>
</dbReference>
<feature type="domain" description="AB hydrolase-1" evidence="2">
    <location>
        <begin position="52"/>
        <end position="129"/>
    </location>
</feature>
<dbReference type="RefSeq" id="WP_252444136.1">
    <property type="nucleotide sequence ID" value="NZ_JAGSOV010000064.1"/>
</dbReference>
<dbReference type="Pfam" id="PF00561">
    <property type="entry name" value="Abhydrolase_1"/>
    <property type="match status" value="1"/>
</dbReference>
<evidence type="ECO:0000256" key="1">
    <source>
        <dbReference type="SAM" id="MobiDB-lite"/>
    </source>
</evidence>
<organism evidence="3 4">
    <name type="scientific">Pseudonocardia humida</name>
    <dbReference type="NCBI Taxonomy" id="2800819"/>
    <lineage>
        <taxon>Bacteria</taxon>
        <taxon>Bacillati</taxon>
        <taxon>Actinomycetota</taxon>
        <taxon>Actinomycetes</taxon>
        <taxon>Pseudonocardiales</taxon>
        <taxon>Pseudonocardiaceae</taxon>
        <taxon>Pseudonocardia</taxon>
    </lineage>
</organism>
<feature type="region of interest" description="Disordered" evidence="1">
    <location>
        <begin position="57"/>
        <end position="79"/>
    </location>
</feature>
<keyword evidence="4" id="KW-1185">Reference proteome</keyword>
<evidence type="ECO:0000313" key="3">
    <source>
        <dbReference type="EMBL" id="MCO1659314.1"/>
    </source>
</evidence>
<feature type="compositionally biased region" description="Basic and acidic residues" evidence="1">
    <location>
        <begin position="67"/>
        <end position="79"/>
    </location>
</feature>
<gene>
    <name evidence="3" type="ORF">KDL28_30005</name>
</gene>
<evidence type="ECO:0000313" key="4">
    <source>
        <dbReference type="Proteomes" id="UP001165283"/>
    </source>
</evidence>
<proteinExistence type="predicted"/>
<protein>
    <submittedName>
        <fullName evidence="3">Alpha/beta hydrolase</fullName>
    </submittedName>
</protein>
<dbReference type="EMBL" id="JAGSOV010000064">
    <property type="protein sequence ID" value="MCO1659314.1"/>
    <property type="molecule type" value="Genomic_DNA"/>
</dbReference>
<sequence>MTATITTRTLDAPGATITYDVRGTLGDGVPLLLIGSPMDASGFGTLAGHFTDRPVVTYDPRGTARSTRTDGHGEIGPEDHADDLRRVVEAVGGGPVDVLASSGGAVNALAWVARNPEQVRTLVAHEPPLATLVADREGVTAAIEDMHETYQRDGLGPGMAKFIFLVSHDGLLADDFRFPPLDPAHFGLPTSDDGSRDDVLLGQNLRRCTGYRPDLDALRAASTRIVVARGAASGQTMAARGADGVAAALGTEPVEFPGGHAGFLGGEFGQQGEPDAFAKRLREVLDEA</sequence>
<comment type="caution">
    <text evidence="3">The sequence shown here is derived from an EMBL/GenBank/DDBJ whole genome shotgun (WGS) entry which is preliminary data.</text>
</comment>
<reference evidence="3" key="1">
    <citation type="submission" date="2021-04" db="EMBL/GenBank/DDBJ databases">
        <title>Pseudonocardia sp. nov., isolated from sandy soil of mangrove forest.</title>
        <authorList>
            <person name="Zan Z."/>
            <person name="Huang R."/>
            <person name="Liu W."/>
        </authorList>
    </citation>
    <scope>NUCLEOTIDE SEQUENCE</scope>
    <source>
        <strain evidence="3">S2-4</strain>
    </source>
</reference>
<name>A0ABT1A9H0_9PSEU</name>
<dbReference type="SUPFAM" id="SSF53474">
    <property type="entry name" value="alpha/beta-Hydrolases"/>
    <property type="match status" value="1"/>
</dbReference>
<keyword evidence="3" id="KW-0378">Hydrolase</keyword>
<accession>A0ABT1A9H0</accession>
<evidence type="ECO:0000259" key="2">
    <source>
        <dbReference type="Pfam" id="PF00561"/>
    </source>
</evidence>
<dbReference type="InterPro" id="IPR000073">
    <property type="entry name" value="AB_hydrolase_1"/>
</dbReference>